<dbReference type="SMART" id="SM00062">
    <property type="entry name" value="PBPb"/>
    <property type="match status" value="1"/>
</dbReference>
<name>A0ABP3IZ72_9BACI</name>
<dbReference type="InterPro" id="IPR001638">
    <property type="entry name" value="Solute-binding_3/MltF_N"/>
</dbReference>
<dbReference type="Pfam" id="PF00497">
    <property type="entry name" value="SBP_bac_3"/>
    <property type="match status" value="1"/>
</dbReference>
<dbReference type="InterPro" id="IPR001320">
    <property type="entry name" value="Iontro_rcpt_C"/>
</dbReference>
<evidence type="ECO:0000256" key="4">
    <source>
        <dbReference type="ARBA" id="ARBA00023139"/>
    </source>
</evidence>
<proteinExistence type="inferred from homology"/>
<dbReference type="Gene3D" id="3.40.190.10">
    <property type="entry name" value="Periplasmic binding protein-like II"/>
    <property type="match status" value="2"/>
</dbReference>
<keyword evidence="5" id="KW-0449">Lipoprotein</keyword>
<comment type="similarity">
    <text evidence="2 6">Belongs to the bacterial solute-binding protein 3 family.</text>
</comment>
<evidence type="ECO:0000256" key="1">
    <source>
        <dbReference type="ARBA" id="ARBA00004196"/>
    </source>
</evidence>
<dbReference type="EMBL" id="BAAADM010000020">
    <property type="protein sequence ID" value="GAA0433690.1"/>
    <property type="molecule type" value="Genomic_DNA"/>
</dbReference>
<evidence type="ECO:0000256" key="6">
    <source>
        <dbReference type="RuleBase" id="RU003744"/>
    </source>
</evidence>
<dbReference type="PANTHER" id="PTHR35936:SF19">
    <property type="entry name" value="AMINO-ACID-BINDING PROTEIN YXEM-RELATED"/>
    <property type="match status" value="1"/>
</dbReference>
<evidence type="ECO:0000256" key="3">
    <source>
        <dbReference type="ARBA" id="ARBA00022729"/>
    </source>
</evidence>
<comment type="caution">
    <text evidence="9">The sequence shown here is derived from an EMBL/GenBank/DDBJ whole genome shotgun (WGS) entry which is preliminary data.</text>
</comment>
<accession>A0ABP3IZ72</accession>
<dbReference type="PANTHER" id="PTHR35936">
    <property type="entry name" value="MEMBRANE-BOUND LYTIC MUREIN TRANSGLYCOSYLASE F"/>
    <property type="match status" value="1"/>
</dbReference>
<dbReference type="InterPro" id="IPR018313">
    <property type="entry name" value="SBP_3_CS"/>
</dbReference>
<sequence length="273" mass="29955">MSGTKFVALLITMILMVFLVACGSDDGSEKSSGTKNNDKDELDLVNSGEFTFAASGELEPFSFMKDGKMVGFDIDVGKAIAKELGLEPNPQKAKFSGIITGVKQNRYDAAVANHTITEKRKKQVNFTDPYYYNGPVIFTRPDSNIKKAEDLDGKEVSVARGTTYVNMVKEYTDNIPQVDSDVVALQSLAKGHHDAVVTDATTGQTAIKEGLDIEAKKQLKISKLGIPVAKEHDNLLKKINQALDELREKGKLKEISEKWIGEDVTEPPEELNN</sequence>
<dbReference type="SUPFAM" id="SSF53850">
    <property type="entry name" value="Periplasmic binding protein-like II"/>
    <property type="match status" value="1"/>
</dbReference>
<feature type="domain" description="Solute-binding protein family 3/N-terminal" evidence="7">
    <location>
        <begin position="49"/>
        <end position="263"/>
    </location>
</feature>
<dbReference type="Proteomes" id="UP001501459">
    <property type="component" value="Unassembled WGS sequence"/>
</dbReference>
<evidence type="ECO:0000256" key="2">
    <source>
        <dbReference type="ARBA" id="ARBA00010333"/>
    </source>
</evidence>
<evidence type="ECO:0000259" key="8">
    <source>
        <dbReference type="SMART" id="SM00079"/>
    </source>
</evidence>
<evidence type="ECO:0000256" key="5">
    <source>
        <dbReference type="ARBA" id="ARBA00023288"/>
    </source>
</evidence>
<keyword evidence="4" id="KW-0564">Palmitate</keyword>
<protein>
    <submittedName>
        <fullName evidence="9">ABC transporter substrate-binding protein</fullName>
    </submittedName>
</protein>
<dbReference type="PROSITE" id="PS01039">
    <property type="entry name" value="SBP_BACTERIAL_3"/>
    <property type="match status" value="1"/>
</dbReference>
<keyword evidence="3" id="KW-0732">Signal</keyword>
<gene>
    <name evidence="9" type="ORF">GCM10008983_07840</name>
</gene>
<feature type="domain" description="Ionotropic glutamate receptor C-terminal" evidence="8">
    <location>
        <begin position="49"/>
        <end position="262"/>
    </location>
</feature>
<evidence type="ECO:0000259" key="7">
    <source>
        <dbReference type="SMART" id="SM00062"/>
    </source>
</evidence>
<dbReference type="SMART" id="SM00079">
    <property type="entry name" value="PBPe"/>
    <property type="match status" value="1"/>
</dbReference>
<comment type="subcellular location">
    <subcellularLocation>
        <location evidence="1">Cell envelope</location>
    </subcellularLocation>
</comment>
<dbReference type="RefSeq" id="WP_343751320.1">
    <property type="nucleotide sequence ID" value="NZ_BAAADM010000020.1"/>
</dbReference>
<dbReference type="PROSITE" id="PS51257">
    <property type="entry name" value="PROKAR_LIPOPROTEIN"/>
    <property type="match status" value="1"/>
</dbReference>
<reference evidence="10" key="1">
    <citation type="journal article" date="2019" name="Int. J. Syst. Evol. Microbiol.">
        <title>The Global Catalogue of Microorganisms (GCM) 10K type strain sequencing project: providing services to taxonomists for standard genome sequencing and annotation.</title>
        <authorList>
            <consortium name="The Broad Institute Genomics Platform"/>
            <consortium name="The Broad Institute Genome Sequencing Center for Infectious Disease"/>
            <person name="Wu L."/>
            <person name="Ma J."/>
        </authorList>
    </citation>
    <scope>NUCLEOTIDE SEQUENCE [LARGE SCALE GENOMIC DNA]</scope>
    <source>
        <strain evidence="10">JCM 12149</strain>
    </source>
</reference>
<evidence type="ECO:0000313" key="10">
    <source>
        <dbReference type="Proteomes" id="UP001501459"/>
    </source>
</evidence>
<organism evidence="9 10">
    <name type="scientific">Lentibacillus halophilus</name>
    <dbReference type="NCBI Taxonomy" id="295065"/>
    <lineage>
        <taxon>Bacteria</taxon>
        <taxon>Bacillati</taxon>
        <taxon>Bacillota</taxon>
        <taxon>Bacilli</taxon>
        <taxon>Bacillales</taxon>
        <taxon>Bacillaceae</taxon>
        <taxon>Lentibacillus</taxon>
    </lineage>
</organism>
<evidence type="ECO:0000313" key="9">
    <source>
        <dbReference type="EMBL" id="GAA0433690.1"/>
    </source>
</evidence>
<keyword evidence="10" id="KW-1185">Reference proteome</keyword>